<accession>A0A9Q3DB77</accession>
<keyword evidence="3" id="KW-1185">Reference proteome</keyword>
<reference evidence="2" key="1">
    <citation type="submission" date="2021-03" db="EMBL/GenBank/DDBJ databases">
        <title>Draft genome sequence of rust myrtle Austropuccinia psidii MF-1, a brazilian biotype.</title>
        <authorList>
            <person name="Quecine M.C."/>
            <person name="Pachon D.M.R."/>
            <person name="Bonatelli M.L."/>
            <person name="Correr F.H."/>
            <person name="Franceschini L.M."/>
            <person name="Leite T.F."/>
            <person name="Margarido G.R.A."/>
            <person name="Almeida C.A."/>
            <person name="Ferrarezi J.A."/>
            <person name="Labate C.A."/>
        </authorList>
    </citation>
    <scope>NUCLEOTIDE SEQUENCE</scope>
    <source>
        <strain evidence="2">MF-1</strain>
    </source>
</reference>
<dbReference type="EMBL" id="AVOT02014283">
    <property type="protein sequence ID" value="MBW0497623.1"/>
    <property type="molecule type" value="Genomic_DNA"/>
</dbReference>
<comment type="caution">
    <text evidence="2">The sequence shown here is derived from an EMBL/GenBank/DDBJ whole genome shotgun (WGS) entry which is preliminary data.</text>
</comment>
<feature type="compositionally biased region" description="Basic and acidic residues" evidence="1">
    <location>
        <begin position="105"/>
        <end position="115"/>
    </location>
</feature>
<proteinExistence type="predicted"/>
<evidence type="ECO:0000313" key="3">
    <source>
        <dbReference type="Proteomes" id="UP000765509"/>
    </source>
</evidence>
<evidence type="ECO:0000313" key="2">
    <source>
        <dbReference type="EMBL" id="MBW0497623.1"/>
    </source>
</evidence>
<gene>
    <name evidence="2" type="ORF">O181_037338</name>
</gene>
<dbReference type="Proteomes" id="UP000765509">
    <property type="component" value="Unassembled WGS sequence"/>
</dbReference>
<name>A0A9Q3DB77_9BASI</name>
<dbReference type="AlphaFoldDB" id="A0A9Q3DB77"/>
<evidence type="ECO:0000256" key="1">
    <source>
        <dbReference type="SAM" id="MobiDB-lite"/>
    </source>
</evidence>
<organism evidence="2 3">
    <name type="scientific">Austropuccinia psidii MF-1</name>
    <dbReference type="NCBI Taxonomy" id="1389203"/>
    <lineage>
        <taxon>Eukaryota</taxon>
        <taxon>Fungi</taxon>
        <taxon>Dikarya</taxon>
        <taxon>Basidiomycota</taxon>
        <taxon>Pucciniomycotina</taxon>
        <taxon>Pucciniomycetes</taxon>
        <taxon>Pucciniales</taxon>
        <taxon>Sphaerophragmiaceae</taxon>
        <taxon>Austropuccinia</taxon>
    </lineage>
</organism>
<feature type="compositionally biased region" description="Basic and acidic residues" evidence="1">
    <location>
        <begin position="48"/>
        <end position="59"/>
    </location>
</feature>
<feature type="compositionally biased region" description="Basic and acidic residues" evidence="1">
    <location>
        <begin position="66"/>
        <end position="94"/>
    </location>
</feature>
<feature type="region of interest" description="Disordered" evidence="1">
    <location>
        <begin position="48"/>
        <end position="123"/>
    </location>
</feature>
<sequence>MLPEIHQRMMNSWKILKKFLKEQEIVRYSNGWNPLSSKPHIKKIKEYHSQKREATKEEAPSQPTSARREEEQEKELEKTIFPKLQDSKNRKDAMDNVFNMSRTLMEVKDKEEKRMRQPHFPKK</sequence>
<protein>
    <submittedName>
        <fullName evidence="2">Uncharacterized protein</fullName>
    </submittedName>
</protein>